<evidence type="ECO:0000313" key="6">
    <source>
        <dbReference type="EMBL" id="PNV68025.1"/>
    </source>
</evidence>
<dbReference type="OrthoDB" id="483at2"/>
<keyword evidence="4" id="KW-0812">Transmembrane</keyword>
<accession>A0A2K2UCG2</accession>
<evidence type="ECO:0000256" key="3">
    <source>
        <dbReference type="ARBA" id="ARBA00023163"/>
    </source>
</evidence>
<dbReference type="PANTHER" id="PTHR44688:SF16">
    <property type="entry name" value="DNA-BINDING TRANSCRIPTIONAL ACTIVATOR DEVR_DOSR"/>
    <property type="match status" value="1"/>
</dbReference>
<feature type="domain" description="HTH luxR-type" evidence="5">
    <location>
        <begin position="432"/>
        <end position="497"/>
    </location>
</feature>
<feature type="transmembrane region" description="Helical" evidence="4">
    <location>
        <begin position="260"/>
        <end position="281"/>
    </location>
</feature>
<dbReference type="CDD" id="cd06170">
    <property type="entry name" value="LuxR_C_like"/>
    <property type="match status" value="1"/>
</dbReference>
<feature type="transmembrane region" description="Helical" evidence="4">
    <location>
        <begin position="327"/>
        <end position="345"/>
    </location>
</feature>
<dbReference type="PRINTS" id="PR00038">
    <property type="entry name" value="HTHLUXR"/>
</dbReference>
<dbReference type="InterPro" id="IPR036388">
    <property type="entry name" value="WH-like_DNA-bd_sf"/>
</dbReference>
<dbReference type="EMBL" id="PPEK01000003">
    <property type="protein sequence ID" value="PNV68025.1"/>
    <property type="molecule type" value="Genomic_DNA"/>
</dbReference>
<protein>
    <submittedName>
        <fullName evidence="6">Helix-turn-helix transcriptional regulator</fullName>
    </submittedName>
</protein>
<evidence type="ECO:0000259" key="5">
    <source>
        <dbReference type="PROSITE" id="PS50043"/>
    </source>
</evidence>
<dbReference type="RefSeq" id="WP_103264503.1">
    <property type="nucleotide sequence ID" value="NZ_CABMLE010000003.1"/>
</dbReference>
<keyword evidence="4" id="KW-1133">Transmembrane helix</keyword>
<keyword evidence="3" id="KW-0804">Transcription</keyword>
<evidence type="ECO:0000313" key="7">
    <source>
        <dbReference type="Proteomes" id="UP000236197"/>
    </source>
</evidence>
<dbReference type="GO" id="GO:0006355">
    <property type="term" value="P:regulation of DNA-templated transcription"/>
    <property type="evidence" value="ECO:0007669"/>
    <property type="project" value="InterPro"/>
</dbReference>
<sequence>MRFGIRADQPSAAEAFRVIAGFACNQGFAFSLFYLGTNQAFGGGPFAFERADLFGTLLSMVAAFALLRAASPRARDALLARPLLWCYAGLLVVGSLVPALAEAGQPGIIVESVLVGAPAGLMLAAWGRALGRHPMGASVRRVFTASAFAALACLAAAAVPGAVALFALKLLPLGSALALRGLLANDASEHQIGSSVSSEARPSGAPLSFGDLLATKEQREEAARLSKKIVAGTALFGLAAGFMGTFASEPGMASMPAFPATLLLLALFCAAAMQLFSSGGFEVADRLDGRAAEGPLDSVYRLSVLVMMAGFLFVPVLGAFGVPGESIVLAGYLGLSCVLVSLFLVMSRITGQDAAAVFSLGFAALYAGEMAGIALGNGIELLEPAGQAPYAVAAFAGLAVLFAYLFLFTERDFRALSVIAREADRFGDACRLIAGEYGLSKREAEILPFALKGRTGERIAAEFFISKSTVDTHLRRIYAKTGTHGRQELIDLGERTAGMRSRPRC</sequence>
<feature type="transmembrane region" description="Helical" evidence="4">
    <location>
        <begin position="388"/>
        <end position="407"/>
    </location>
</feature>
<feature type="transmembrane region" description="Helical" evidence="4">
    <location>
        <begin position="302"/>
        <end position="321"/>
    </location>
</feature>
<dbReference type="SUPFAM" id="SSF46894">
    <property type="entry name" value="C-terminal effector domain of the bipartite response regulators"/>
    <property type="match status" value="1"/>
</dbReference>
<proteinExistence type="predicted"/>
<keyword evidence="1" id="KW-0805">Transcription regulation</keyword>
<gene>
    <name evidence="6" type="ORF">C2L71_04045</name>
</gene>
<reference evidence="7" key="1">
    <citation type="submission" date="2018-01" db="EMBL/GenBank/DDBJ databases">
        <title>Rubneribacter badeniensis gen. nov., sp. nov., and Colonibacter rubneri, gen. nov., sp. nov., WGS of new members of the Eggerthellaceae.</title>
        <authorList>
            <person name="Danylec N."/>
            <person name="Stoll D.A."/>
            <person name="Doetsch A."/>
            <person name="Kulling S.E."/>
            <person name="Huch M."/>
        </authorList>
    </citation>
    <scope>NUCLEOTIDE SEQUENCE [LARGE SCALE GENOMIC DNA]</scope>
    <source>
        <strain evidence="7">ResAG-96</strain>
    </source>
</reference>
<dbReference type="AlphaFoldDB" id="A0A2K2UCG2"/>
<feature type="transmembrane region" description="Helical" evidence="4">
    <location>
        <begin position="357"/>
        <end position="376"/>
    </location>
</feature>
<dbReference type="PROSITE" id="PS50043">
    <property type="entry name" value="HTH_LUXR_2"/>
    <property type="match status" value="1"/>
</dbReference>
<dbReference type="InterPro" id="IPR016032">
    <property type="entry name" value="Sig_transdc_resp-reg_C-effctor"/>
</dbReference>
<keyword evidence="4" id="KW-0472">Membrane</keyword>
<feature type="transmembrane region" description="Helical" evidence="4">
    <location>
        <begin position="142"/>
        <end position="159"/>
    </location>
</feature>
<keyword evidence="2" id="KW-0238">DNA-binding</keyword>
<feature type="transmembrane region" description="Helical" evidence="4">
    <location>
        <begin position="82"/>
        <end position="101"/>
    </location>
</feature>
<keyword evidence="7" id="KW-1185">Reference proteome</keyword>
<comment type="caution">
    <text evidence="6">The sequence shown here is derived from an EMBL/GenBank/DDBJ whole genome shotgun (WGS) entry which is preliminary data.</text>
</comment>
<dbReference type="Pfam" id="PF00196">
    <property type="entry name" value="GerE"/>
    <property type="match status" value="1"/>
</dbReference>
<feature type="transmembrane region" description="Helical" evidence="4">
    <location>
        <begin position="53"/>
        <end position="70"/>
    </location>
</feature>
<dbReference type="GO" id="GO:0003677">
    <property type="term" value="F:DNA binding"/>
    <property type="evidence" value="ECO:0007669"/>
    <property type="project" value="UniProtKB-KW"/>
</dbReference>
<dbReference type="PANTHER" id="PTHR44688">
    <property type="entry name" value="DNA-BINDING TRANSCRIPTIONAL ACTIVATOR DEVR_DOSR"/>
    <property type="match status" value="1"/>
</dbReference>
<dbReference type="Proteomes" id="UP000236197">
    <property type="component" value="Unassembled WGS sequence"/>
</dbReference>
<dbReference type="Gene3D" id="1.10.10.10">
    <property type="entry name" value="Winged helix-like DNA-binding domain superfamily/Winged helix DNA-binding domain"/>
    <property type="match status" value="1"/>
</dbReference>
<feature type="transmembrane region" description="Helical" evidence="4">
    <location>
        <begin position="12"/>
        <end position="33"/>
    </location>
</feature>
<evidence type="ECO:0000256" key="4">
    <source>
        <dbReference type="SAM" id="Phobius"/>
    </source>
</evidence>
<dbReference type="SMART" id="SM00421">
    <property type="entry name" value="HTH_LUXR"/>
    <property type="match status" value="1"/>
</dbReference>
<feature type="transmembrane region" description="Helical" evidence="4">
    <location>
        <begin position="107"/>
        <end position="130"/>
    </location>
</feature>
<dbReference type="InterPro" id="IPR000792">
    <property type="entry name" value="Tscrpt_reg_LuxR_C"/>
</dbReference>
<organism evidence="6 7">
    <name type="scientific">Enteroscipio rubneri</name>
    <dbReference type="NCBI Taxonomy" id="2070686"/>
    <lineage>
        <taxon>Bacteria</taxon>
        <taxon>Bacillati</taxon>
        <taxon>Actinomycetota</taxon>
        <taxon>Coriobacteriia</taxon>
        <taxon>Eggerthellales</taxon>
        <taxon>Eggerthellaceae</taxon>
        <taxon>Enteroscipio</taxon>
    </lineage>
</organism>
<name>A0A2K2UCG2_9ACTN</name>
<evidence type="ECO:0000256" key="2">
    <source>
        <dbReference type="ARBA" id="ARBA00023125"/>
    </source>
</evidence>
<evidence type="ECO:0000256" key="1">
    <source>
        <dbReference type="ARBA" id="ARBA00023015"/>
    </source>
</evidence>